<gene>
    <name evidence="2" type="ORF">UFOVP816_6</name>
</gene>
<evidence type="ECO:0000256" key="1">
    <source>
        <dbReference type="SAM" id="Phobius"/>
    </source>
</evidence>
<name>A0A6J5P4F4_9CAUD</name>
<protein>
    <submittedName>
        <fullName evidence="2">Uncharacterized protein</fullName>
    </submittedName>
</protein>
<keyword evidence="1" id="KW-0472">Membrane</keyword>
<accession>A0A6J5P4F4</accession>
<keyword evidence="1" id="KW-1133">Transmembrane helix</keyword>
<organism evidence="2">
    <name type="scientific">uncultured Caudovirales phage</name>
    <dbReference type="NCBI Taxonomy" id="2100421"/>
    <lineage>
        <taxon>Viruses</taxon>
        <taxon>Duplodnaviria</taxon>
        <taxon>Heunggongvirae</taxon>
        <taxon>Uroviricota</taxon>
        <taxon>Caudoviricetes</taxon>
        <taxon>Peduoviridae</taxon>
        <taxon>Maltschvirus</taxon>
        <taxon>Maltschvirus maltsch</taxon>
    </lineage>
</organism>
<feature type="transmembrane region" description="Helical" evidence="1">
    <location>
        <begin position="6"/>
        <end position="23"/>
    </location>
</feature>
<proteinExistence type="predicted"/>
<evidence type="ECO:0000313" key="2">
    <source>
        <dbReference type="EMBL" id="CAB4164221.1"/>
    </source>
</evidence>
<keyword evidence="1" id="KW-0812">Transmembrane</keyword>
<sequence>MSNNDGLFGWLVNLGALIFVGWVSHKQGYQQATDDIYRQASISELQYLREEVERLKRNQR</sequence>
<dbReference type="EMBL" id="LR796759">
    <property type="protein sequence ID" value="CAB4164221.1"/>
    <property type="molecule type" value="Genomic_DNA"/>
</dbReference>
<reference evidence="2" key="1">
    <citation type="submission" date="2020-04" db="EMBL/GenBank/DDBJ databases">
        <authorList>
            <person name="Chiriac C."/>
            <person name="Salcher M."/>
            <person name="Ghai R."/>
            <person name="Kavagutti S V."/>
        </authorList>
    </citation>
    <scope>NUCLEOTIDE SEQUENCE</scope>
</reference>